<proteinExistence type="predicted"/>
<dbReference type="Proteomes" id="UP000245699">
    <property type="component" value="Unassembled WGS sequence"/>
</dbReference>
<evidence type="ECO:0000256" key="2">
    <source>
        <dbReference type="ARBA" id="ARBA00022692"/>
    </source>
</evidence>
<dbReference type="PANTHER" id="PTHR28234:SF1">
    <property type="entry name" value="NUCLEAR CONTROL OF ATPASE PROTEIN 2"/>
    <property type="match status" value="1"/>
</dbReference>
<dbReference type="STRING" id="61424.A0A2T9YYB3"/>
<evidence type="ECO:0000256" key="1">
    <source>
        <dbReference type="ARBA" id="ARBA00004225"/>
    </source>
</evidence>
<protein>
    <recommendedName>
        <fullName evidence="8">Nuclear control of ATPase protein 2</fullName>
    </recommendedName>
</protein>
<keyword evidence="4" id="KW-0496">Mitochondrion</keyword>
<evidence type="ECO:0000256" key="3">
    <source>
        <dbReference type="ARBA" id="ARBA00022989"/>
    </source>
</evidence>
<keyword evidence="7" id="KW-1185">Reference proteome</keyword>
<sequence>MKSTELDQIYKNIIKRAIVLGFFPKTETIYEESTISSDRDTSLDSLKINLAKYIGTQQDVSSYKLESTNFSFLRKEVQKDLDLIRSLYTISLRESDSGIKNNNTEKKSVYNKQDEVIKILCGKILGRSISILNAQISQILVEKSILAIEEKEYWQVLSSSRVGVLYHTVSTLPQKLIAVLSNSISNLIETVRKFVKNQETVCNSTKNLNSIPQVKNLNDLFNLITRILRETFNATHLKSVYGMLNFGEDSFKNNKIFSHSTVSTQHLFNSINRATSELSLANLSLKEMENNISYLDLLLKNVFYRIGELSFVGSPKNHGYIIEDKNNNPDYSSADTDEYESAFLLNSTRNLYSKLENAVRILHGSTIRFDSRLDQTQAIATGSSKTWEDTLYVLVQKIELIQYRFNSLSVEIDNSVYKYSRPNVVSRTWIPTIAVGLSSYYFIQYVGGHKETIKDYIIDLGEIVLKYYGRYIFDPLKEAYNTIRYGGQIVSVVSSNSLESSVKSLQLMTINLLESQEKLTEANRKEIMDQISSGDITSVMSLYAREIKSPIYNALFGDLIPSILIQVQKANVDIQQALTALDKLLRSNELNFVFLAVAPASVFAYALGRIMVSVFDRLTSVGDQKSVDDIKLLLRDIDVLINKEITGDENQSITHNIEDQSRMVLSSHRSSLGIPSDTQRSRTLSQGMMLCYTERLRRLSAIIPEETNFWRKIFLQPLGLGYGTGKLSSPRRLFLEDVRDLENNKFNVIQRYNVLNRMYRTHKFLQR</sequence>
<comment type="subcellular location">
    <subcellularLocation>
        <location evidence="1">Mitochondrion membrane</location>
        <topology evidence="1">Multi-pass membrane protein</topology>
    </subcellularLocation>
</comment>
<dbReference type="PANTHER" id="PTHR28234">
    <property type="entry name" value="NUCLEAR CONTROL OF ATPASE PROTEIN 2"/>
    <property type="match status" value="1"/>
</dbReference>
<dbReference type="AlphaFoldDB" id="A0A2T9YYB3"/>
<name>A0A2T9YYB3_9FUNG</name>
<dbReference type="OrthoDB" id="413313at2759"/>
<dbReference type="GO" id="GO:0005741">
    <property type="term" value="C:mitochondrial outer membrane"/>
    <property type="evidence" value="ECO:0007669"/>
    <property type="project" value="TreeGrafter"/>
</dbReference>
<accession>A0A2T9YYB3</accession>
<evidence type="ECO:0000313" key="6">
    <source>
        <dbReference type="EMBL" id="PVU97330.1"/>
    </source>
</evidence>
<evidence type="ECO:0008006" key="8">
    <source>
        <dbReference type="Google" id="ProtNLM"/>
    </source>
</evidence>
<gene>
    <name evidence="6" type="ORF">BB559_002080</name>
</gene>
<comment type="caution">
    <text evidence="6">The sequence shown here is derived from an EMBL/GenBank/DDBJ whole genome shotgun (WGS) entry which is preliminary data.</text>
</comment>
<reference evidence="6 7" key="1">
    <citation type="journal article" date="2018" name="MBio">
        <title>Comparative Genomics Reveals the Core Gene Toolbox for the Fungus-Insect Symbiosis.</title>
        <authorList>
            <person name="Wang Y."/>
            <person name="Stata M."/>
            <person name="Wang W."/>
            <person name="Stajich J.E."/>
            <person name="White M.M."/>
            <person name="Moncalvo J.M."/>
        </authorList>
    </citation>
    <scope>NUCLEOTIDE SEQUENCE [LARGE SCALE GENOMIC DNA]</scope>
    <source>
        <strain evidence="6 7">AUS-77-4</strain>
    </source>
</reference>
<dbReference type="EMBL" id="MBFT01000111">
    <property type="protein sequence ID" value="PVU97330.1"/>
    <property type="molecule type" value="Genomic_DNA"/>
</dbReference>
<evidence type="ECO:0000313" key="7">
    <source>
        <dbReference type="Proteomes" id="UP000245699"/>
    </source>
</evidence>
<keyword evidence="3" id="KW-1133">Transmembrane helix</keyword>
<dbReference type="Pfam" id="PF08637">
    <property type="entry name" value="NCA2"/>
    <property type="match status" value="1"/>
</dbReference>
<keyword evidence="2" id="KW-0812">Transmembrane</keyword>
<evidence type="ECO:0000256" key="4">
    <source>
        <dbReference type="ARBA" id="ARBA00023128"/>
    </source>
</evidence>
<dbReference type="InterPro" id="IPR013946">
    <property type="entry name" value="NCA2-like"/>
</dbReference>
<organism evidence="6 7">
    <name type="scientific">Furculomyces boomerangus</name>
    <dbReference type="NCBI Taxonomy" id="61424"/>
    <lineage>
        <taxon>Eukaryota</taxon>
        <taxon>Fungi</taxon>
        <taxon>Fungi incertae sedis</taxon>
        <taxon>Zoopagomycota</taxon>
        <taxon>Kickxellomycotina</taxon>
        <taxon>Harpellomycetes</taxon>
        <taxon>Harpellales</taxon>
        <taxon>Harpellaceae</taxon>
        <taxon>Furculomyces</taxon>
    </lineage>
</organism>
<keyword evidence="5" id="KW-0472">Membrane</keyword>
<evidence type="ECO:0000256" key="5">
    <source>
        <dbReference type="ARBA" id="ARBA00023136"/>
    </source>
</evidence>